<feature type="compositionally biased region" description="Low complexity" evidence="1">
    <location>
        <begin position="513"/>
        <end position="529"/>
    </location>
</feature>
<sequence>MVVIDNSDASPAAAWIISQVKQLEGLPCSLSGEEGEDGMDGMMDGTTPLPFGRRPIAFFDEGSTISYTKQARSIVKELIVANELGQTMQELKDLTPLFETEICLASSLVLESLTAVKKESLHGMAAAYDMLVTAGSLLLQEAVTPITAVKAVEKAIISNVTPKGAETILHLSEIRDMCGSLRYKFRFVERVAPALIRPPNGALWCVRHQCDMRAIVLVAEIMLDNAKVFFRDGWTDRAKAMQEAEAAKERETEGKEGEGERETGTATEETKETSSPIPTIDTSTTNPNLPSPSNYPHTQFVSNTGSPRSPRSPPHNHQYHDQQLTKHEISSLDSMIMGSIGKVLCGSPHPPPLSTGASQAVPLSPRISPPSSASSPSKASLASSAGTPPRSPIDMMSPPSSPRTSVREDGGSSRATANNGNAGTPKVTAPKYTRFGRRRMITACRALRSQINSFEEQFKAVHGHAPKGNEERKPFATTYATYREWKKGLRGDAGVRVQAIVRGWLVRRRRDAAQSSGPSISSSSSARSAQETAGPVNSSRDQRQA</sequence>
<dbReference type="Pfam" id="PF26116">
    <property type="entry name" value="FAM13A"/>
    <property type="match status" value="1"/>
</dbReference>
<dbReference type="InterPro" id="IPR059029">
    <property type="entry name" value="FAM13A_dom"/>
</dbReference>
<feature type="region of interest" description="Disordered" evidence="1">
    <location>
        <begin position="347"/>
        <end position="431"/>
    </location>
</feature>
<dbReference type="Proteomes" id="UP001165082">
    <property type="component" value="Unassembled WGS sequence"/>
</dbReference>
<keyword evidence="4" id="KW-1185">Reference proteome</keyword>
<evidence type="ECO:0000313" key="4">
    <source>
        <dbReference type="Proteomes" id="UP001165082"/>
    </source>
</evidence>
<organism evidence="3 4">
    <name type="scientific">Triparma retinervis</name>
    <dbReference type="NCBI Taxonomy" id="2557542"/>
    <lineage>
        <taxon>Eukaryota</taxon>
        <taxon>Sar</taxon>
        <taxon>Stramenopiles</taxon>
        <taxon>Ochrophyta</taxon>
        <taxon>Bolidophyceae</taxon>
        <taxon>Parmales</taxon>
        <taxon>Triparmaceae</taxon>
        <taxon>Triparma</taxon>
    </lineage>
</organism>
<name>A0A9W6ZIR6_9STRA</name>
<protein>
    <recommendedName>
        <fullName evidence="2">FAM13A-like domain-containing protein</fullName>
    </recommendedName>
</protein>
<evidence type="ECO:0000313" key="3">
    <source>
        <dbReference type="EMBL" id="GMH52841.1"/>
    </source>
</evidence>
<feature type="region of interest" description="Disordered" evidence="1">
    <location>
        <begin position="506"/>
        <end position="545"/>
    </location>
</feature>
<feature type="non-terminal residue" evidence="3">
    <location>
        <position position="1"/>
    </location>
</feature>
<feature type="compositionally biased region" description="Basic and acidic residues" evidence="1">
    <location>
        <begin position="241"/>
        <end position="272"/>
    </location>
</feature>
<feature type="compositionally biased region" description="Low complexity" evidence="1">
    <location>
        <begin position="364"/>
        <end position="385"/>
    </location>
</feature>
<dbReference type="EMBL" id="BRXZ01004641">
    <property type="protein sequence ID" value="GMH52841.1"/>
    <property type="molecule type" value="Genomic_DNA"/>
</dbReference>
<feature type="domain" description="FAM13A-like" evidence="2">
    <location>
        <begin position="445"/>
        <end position="490"/>
    </location>
</feature>
<accession>A0A9W6ZIR6</accession>
<feature type="region of interest" description="Disordered" evidence="1">
    <location>
        <begin position="241"/>
        <end position="323"/>
    </location>
</feature>
<proteinExistence type="predicted"/>
<dbReference type="OrthoDB" id="205227at2759"/>
<evidence type="ECO:0000256" key="1">
    <source>
        <dbReference type="SAM" id="MobiDB-lite"/>
    </source>
</evidence>
<feature type="compositionally biased region" description="Polar residues" evidence="1">
    <location>
        <begin position="413"/>
        <end position="422"/>
    </location>
</feature>
<dbReference type="AlphaFoldDB" id="A0A9W6ZIR6"/>
<comment type="caution">
    <text evidence="3">The sequence shown here is derived from an EMBL/GenBank/DDBJ whole genome shotgun (WGS) entry which is preliminary data.</text>
</comment>
<gene>
    <name evidence="3" type="ORF">TrRE_jg7337</name>
</gene>
<dbReference type="PROSITE" id="PS50096">
    <property type="entry name" value="IQ"/>
    <property type="match status" value="1"/>
</dbReference>
<evidence type="ECO:0000259" key="2">
    <source>
        <dbReference type="Pfam" id="PF26116"/>
    </source>
</evidence>
<feature type="compositionally biased region" description="Low complexity" evidence="1">
    <location>
        <begin position="273"/>
        <end position="288"/>
    </location>
</feature>
<reference evidence="3" key="1">
    <citation type="submission" date="2022-07" db="EMBL/GenBank/DDBJ databases">
        <title>Genome analysis of Parmales, a sister group of diatoms, reveals the evolutionary specialization of diatoms from phago-mixotrophs to photoautotrophs.</title>
        <authorList>
            <person name="Ban H."/>
            <person name="Sato S."/>
            <person name="Yoshikawa S."/>
            <person name="Kazumasa Y."/>
            <person name="Nakamura Y."/>
            <person name="Ichinomiya M."/>
            <person name="Saitoh K."/>
            <person name="Sato N."/>
            <person name="Blanc-Mathieu R."/>
            <person name="Endo H."/>
            <person name="Kuwata A."/>
            <person name="Ogata H."/>
        </authorList>
    </citation>
    <scope>NUCLEOTIDE SEQUENCE</scope>
</reference>
<feature type="compositionally biased region" description="Polar residues" evidence="1">
    <location>
        <begin position="291"/>
        <end position="305"/>
    </location>
</feature>